<organism evidence="11 12">
    <name type="scientific">Parolsenella catena</name>
    <dbReference type="NCBI Taxonomy" id="2003188"/>
    <lineage>
        <taxon>Bacteria</taxon>
        <taxon>Bacillati</taxon>
        <taxon>Actinomycetota</taxon>
        <taxon>Coriobacteriia</taxon>
        <taxon>Coriobacteriales</taxon>
        <taxon>Atopobiaceae</taxon>
        <taxon>Parolsenella</taxon>
    </lineage>
</organism>
<dbReference type="Proteomes" id="UP000273154">
    <property type="component" value="Chromosome"/>
</dbReference>
<name>A0A3G9KAJ6_9ACTN</name>
<evidence type="ECO:0000256" key="4">
    <source>
        <dbReference type="ARBA" id="ARBA00022679"/>
    </source>
</evidence>
<dbReference type="InterPro" id="IPR038371">
    <property type="entry name" value="Cu_polyphenol_OxRdtase_sf"/>
</dbReference>
<evidence type="ECO:0000256" key="10">
    <source>
        <dbReference type="ARBA" id="ARBA00049893"/>
    </source>
</evidence>
<comment type="function">
    <text evidence="2">Purine nucleoside enzyme that catalyzes the phosphorolysis of adenosine and inosine nucleosides, yielding D-ribose 1-phosphate and the respective free bases, adenine and hypoxanthine. Also catalyzes the phosphorolysis of S-methyl-5'-thioadenosine into adenine and S-methyl-5-thio-alpha-D-ribose 1-phosphate. Also has adenosine deaminase activity.</text>
</comment>
<evidence type="ECO:0000256" key="8">
    <source>
        <dbReference type="ARBA" id="ARBA00047989"/>
    </source>
</evidence>
<dbReference type="GO" id="GO:0005507">
    <property type="term" value="F:copper ion binding"/>
    <property type="evidence" value="ECO:0007669"/>
    <property type="project" value="TreeGrafter"/>
</dbReference>
<evidence type="ECO:0000256" key="6">
    <source>
        <dbReference type="ARBA" id="ARBA00022801"/>
    </source>
</evidence>
<dbReference type="PANTHER" id="PTHR30616">
    <property type="entry name" value="UNCHARACTERIZED PROTEIN YFIH"/>
    <property type="match status" value="1"/>
</dbReference>
<dbReference type="PANTHER" id="PTHR30616:SF2">
    <property type="entry name" value="PURINE NUCLEOSIDE PHOSPHORYLASE LACC1"/>
    <property type="match status" value="1"/>
</dbReference>
<dbReference type="InterPro" id="IPR003730">
    <property type="entry name" value="Cu_polyphenol_OxRdtase"/>
</dbReference>
<comment type="similarity">
    <text evidence="3">Belongs to the purine nucleoside phosphorylase YfiH/LACC1 family.</text>
</comment>
<dbReference type="AlphaFoldDB" id="A0A3G9KAJ6"/>
<dbReference type="OrthoDB" id="4279at2"/>
<comment type="catalytic activity">
    <reaction evidence="9">
        <text>adenosine + phosphate = alpha-D-ribose 1-phosphate + adenine</text>
        <dbReference type="Rhea" id="RHEA:27642"/>
        <dbReference type="ChEBI" id="CHEBI:16335"/>
        <dbReference type="ChEBI" id="CHEBI:16708"/>
        <dbReference type="ChEBI" id="CHEBI:43474"/>
        <dbReference type="ChEBI" id="CHEBI:57720"/>
        <dbReference type="EC" id="2.4.2.1"/>
    </reaction>
    <physiologicalReaction direction="left-to-right" evidence="9">
        <dbReference type="Rhea" id="RHEA:27643"/>
    </physiologicalReaction>
</comment>
<dbReference type="InterPro" id="IPR011324">
    <property type="entry name" value="Cytotoxic_necrot_fac-like_cat"/>
</dbReference>
<reference evidence="12" key="1">
    <citation type="submission" date="2018-11" db="EMBL/GenBank/DDBJ databases">
        <title>Comparative genomics of Parolsenella catena and Libanicoccus massiliensis: Reclassification of Libanicoccus massiliensis as Parolsenella massiliensis comb. nov.</title>
        <authorList>
            <person name="Sakamoto M."/>
            <person name="Ikeyama N."/>
            <person name="Murakami T."/>
            <person name="Mori H."/>
            <person name="Yuki M."/>
            <person name="Ohkuma M."/>
        </authorList>
    </citation>
    <scope>NUCLEOTIDE SEQUENCE [LARGE SCALE GENOMIC DNA]</scope>
    <source>
        <strain evidence="12">JCM 31932</strain>
    </source>
</reference>
<evidence type="ECO:0000313" key="12">
    <source>
        <dbReference type="Proteomes" id="UP000273154"/>
    </source>
</evidence>
<protein>
    <submittedName>
        <fullName evidence="11">Laccase domain protein</fullName>
    </submittedName>
</protein>
<dbReference type="EMBL" id="AP019367">
    <property type="protein sequence ID" value="BBH50055.1"/>
    <property type="molecule type" value="Genomic_DNA"/>
</dbReference>
<evidence type="ECO:0000256" key="5">
    <source>
        <dbReference type="ARBA" id="ARBA00022723"/>
    </source>
</evidence>
<evidence type="ECO:0000256" key="3">
    <source>
        <dbReference type="ARBA" id="ARBA00007353"/>
    </source>
</evidence>
<sequence length="267" mass="27487">MEAPSLSRYVESGVTLLGDTRRPNGVTFAFTERTGGVSSAPYASLNLGSRCGDDPARVAENRARALAALGASAIADRLVEPRQVHGDEVVVVDSASPAALEQARGLAQAGADAIVCTAPGVPILLCFADCVPIVLTAPGGFAVVHSGWRGTLARIGAKALSVLCERAGCVPADVTAYVGPHVSGNDYEVSPELLATFEGEFGTMVHVAETVSNLDLSAAIRCALAQAGADPARIVDTCPSTVSNTDRFYSYRAEGGLCGRHAAIAYL</sequence>
<evidence type="ECO:0000256" key="9">
    <source>
        <dbReference type="ARBA" id="ARBA00048968"/>
    </source>
</evidence>
<dbReference type="SUPFAM" id="SSF64438">
    <property type="entry name" value="CNF1/YfiH-like putative cysteine hydrolases"/>
    <property type="match status" value="1"/>
</dbReference>
<dbReference type="CDD" id="cd16833">
    <property type="entry name" value="YfiH"/>
    <property type="match status" value="1"/>
</dbReference>
<keyword evidence="7" id="KW-0862">Zinc</keyword>
<comment type="catalytic activity">
    <reaction evidence="1">
        <text>inosine + phosphate = alpha-D-ribose 1-phosphate + hypoxanthine</text>
        <dbReference type="Rhea" id="RHEA:27646"/>
        <dbReference type="ChEBI" id="CHEBI:17368"/>
        <dbReference type="ChEBI" id="CHEBI:17596"/>
        <dbReference type="ChEBI" id="CHEBI:43474"/>
        <dbReference type="ChEBI" id="CHEBI:57720"/>
        <dbReference type="EC" id="2.4.2.1"/>
    </reaction>
    <physiologicalReaction direction="left-to-right" evidence="1">
        <dbReference type="Rhea" id="RHEA:27647"/>
    </physiologicalReaction>
</comment>
<evidence type="ECO:0000313" key="11">
    <source>
        <dbReference type="EMBL" id="BBH50055.1"/>
    </source>
</evidence>
<proteinExistence type="inferred from homology"/>
<dbReference type="Gene3D" id="3.60.140.10">
    <property type="entry name" value="CNF1/YfiH-like putative cysteine hydrolases"/>
    <property type="match status" value="1"/>
</dbReference>
<keyword evidence="12" id="KW-1185">Reference proteome</keyword>
<comment type="catalytic activity">
    <reaction evidence="10">
        <text>S-methyl-5'-thioadenosine + phosphate = 5-(methylsulfanyl)-alpha-D-ribose 1-phosphate + adenine</text>
        <dbReference type="Rhea" id="RHEA:11852"/>
        <dbReference type="ChEBI" id="CHEBI:16708"/>
        <dbReference type="ChEBI" id="CHEBI:17509"/>
        <dbReference type="ChEBI" id="CHEBI:43474"/>
        <dbReference type="ChEBI" id="CHEBI:58533"/>
        <dbReference type="EC" id="2.4.2.28"/>
    </reaction>
    <physiologicalReaction direction="left-to-right" evidence="10">
        <dbReference type="Rhea" id="RHEA:11853"/>
    </physiologicalReaction>
</comment>
<comment type="catalytic activity">
    <reaction evidence="8">
        <text>adenosine + H2O + H(+) = inosine + NH4(+)</text>
        <dbReference type="Rhea" id="RHEA:24408"/>
        <dbReference type="ChEBI" id="CHEBI:15377"/>
        <dbReference type="ChEBI" id="CHEBI:15378"/>
        <dbReference type="ChEBI" id="CHEBI:16335"/>
        <dbReference type="ChEBI" id="CHEBI:17596"/>
        <dbReference type="ChEBI" id="CHEBI:28938"/>
        <dbReference type="EC" id="3.5.4.4"/>
    </reaction>
    <physiologicalReaction direction="left-to-right" evidence="8">
        <dbReference type="Rhea" id="RHEA:24409"/>
    </physiologicalReaction>
</comment>
<accession>A0A3G9KAJ6</accession>
<gene>
    <name evidence="11" type="ORF">Pcatena_06420</name>
</gene>
<dbReference type="GO" id="GO:0017061">
    <property type="term" value="F:S-methyl-5-thioadenosine phosphorylase activity"/>
    <property type="evidence" value="ECO:0007669"/>
    <property type="project" value="UniProtKB-EC"/>
</dbReference>
<keyword evidence="4" id="KW-0808">Transferase</keyword>
<dbReference type="Pfam" id="PF02578">
    <property type="entry name" value="Cu-oxidase_4"/>
    <property type="match status" value="1"/>
</dbReference>
<evidence type="ECO:0000256" key="2">
    <source>
        <dbReference type="ARBA" id="ARBA00003215"/>
    </source>
</evidence>
<evidence type="ECO:0000256" key="7">
    <source>
        <dbReference type="ARBA" id="ARBA00022833"/>
    </source>
</evidence>
<keyword evidence="6" id="KW-0378">Hydrolase</keyword>
<evidence type="ECO:0000256" key="1">
    <source>
        <dbReference type="ARBA" id="ARBA00000553"/>
    </source>
</evidence>
<dbReference type="GO" id="GO:0016787">
    <property type="term" value="F:hydrolase activity"/>
    <property type="evidence" value="ECO:0007669"/>
    <property type="project" value="UniProtKB-KW"/>
</dbReference>
<dbReference type="KEGG" id="pcat:Pcatena_06420"/>
<keyword evidence="5" id="KW-0479">Metal-binding</keyword>